<comment type="caution">
    <text evidence="1">The sequence shown here is derived from an EMBL/GenBank/DDBJ whole genome shotgun (WGS) entry which is preliminary data.</text>
</comment>
<evidence type="ECO:0000313" key="1">
    <source>
        <dbReference type="EMBL" id="KAF2472402.1"/>
    </source>
</evidence>
<name>A0ACB6R237_9PLEO</name>
<evidence type="ECO:0000313" key="2">
    <source>
        <dbReference type="Proteomes" id="UP000799755"/>
    </source>
</evidence>
<gene>
    <name evidence="1" type="ORF">BDR25DRAFT_258741</name>
</gene>
<sequence>MPNGQWVIGDLFKKDYGHAGSIKNLWELRWMFPCRRGVYPFHDGKFEDFEPIFDHLIVKNINDPFSDNYTNAFFPTGERLAKEAEAMEAKDQEAARKLYLRANAVFRLARFPYIGTDLKRQVFEAQKGVYLKGSKLWEVPITETVIPHKYASNGDGNEIPLYIRQPKSASEGNKCPVVLLVTGLDGHRPDNTERTDEHLKRGWATVICDIPGTTVDCPANKTDPLSPDRLFSSILEWVHAQPQFNSKKIIAWGLSAGGYYAIRLAHTHKDMLTGSVGHGAGTHHYIGREWLDQIAKHEYPFGLERAYCEKYGYKDFEEMKEKCQKTFSLVSGEGEGVPVVAMGMKSCRMLLINGVLDGCMPVEDSMLLAEYGSPKEMRFIQERFHMGYPEANSVVYPWMEEVMS</sequence>
<keyword evidence="2" id="KW-1185">Reference proteome</keyword>
<organism evidence="1 2">
    <name type="scientific">Lindgomyces ingoldianus</name>
    <dbReference type="NCBI Taxonomy" id="673940"/>
    <lineage>
        <taxon>Eukaryota</taxon>
        <taxon>Fungi</taxon>
        <taxon>Dikarya</taxon>
        <taxon>Ascomycota</taxon>
        <taxon>Pezizomycotina</taxon>
        <taxon>Dothideomycetes</taxon>
        <taxon>Pleosporomycetidae</taxon>
        <taxon>Pleosporales</taxon>
        <taxon>Lindgomycetaceae</taxon>
        <taxon>Lindgomyces</taxon>
    </lineage>
</organism>
<proteinExistence type="predicted"/>
<dbReference type="Proteomes" id="UP000799755">
    <property type="component" value="Unassembled WGS sequence"/>
</dbReference>
<dbReference type="EMBL" id="MU003502">
    <property type="protein sequence ID" value="KAF2472402.1"/>
    <property type="molecule type" value="Genomic_DNA"/>
</dbReference>
<protein>
    <submittedName>
        <fullName evidence="1">Alpha/beta-hydrolase</fullName>
    </submittedName>
</protein>
<reference evidence="1" key="1">
    <citation type="journal article" date="2020" name="Stud. Mycol.">
        <title>101 Dothideomycetes genomes: a test case for predicting lifestyles and emergence of pathogens.</title>
        <authorList>
            <person name="Haridas S."/>
            <person name="Albert R."/>
            <person name="Binder M."/>
            <person name="Bloem J."/>
            <person name="Labutti K."/>
            <person name="Salamov A."/>
            <person name="Andreopoulos B."/>
            <person name="Baker S."/>
            <person name="Barry K."/>
            <person name="Bills G."/>
            <person name="Bluhm B."/>
            <person name="Cannon C."/>
            <person name="Castanera R."/>
            <person name="Culley D."/>
            <person name="Daum C."/>
            <person name="Ezra D."/>
            <person name="Gonzalez J."/>
            <person name="Henrissat B."/>
            <person name="Kuo A."/>
            <person name="Liang C."/>
            <person name="Lipzen A."/>
            <person name="Lutzoni F."/>
            <person name="Magnuson J."/>
            <person name="Mondo S."/>
            <person name="Nolan M."/>
            <person name="Ohm R."/>
            <person name="Pangilinan J."/>
            <person name="Park H.-J."/>
            <person name="Ramirez L."/>
            <person name="Alfaro M."/>
            <person name="Sun H."/>
            <person name="Tritt A."/>
            <person name="Yoshinaga Y."/>
            <person name="Zwiers L.-H."/>
            <person name="Turgeon B."/>
            <person name="Goodwin S."/>
            <person name="Spatafora J."/>
            <person name="Crous P."/>
            <person name="Grigoriev I."/>
        </authorList>
    </citation>
    <scope>NUCLEOTIDE SEQUENCE</scope>
    <source>
        <strain evidence="1">ATCC 200398</strain>
    </source>
</reference>
<accession>A0ACB6R237</accession>